<keyword evidence="12" id="KW-1185">Reference proteome</keyword>
<evidence type="ECO:0000256" key="1">
    <source>
        <dbReference type="ARBA" id="ARBA00004651"/>
    </source>
</evidence>
<keyword evidence="11" id="KW-0418">Kinase</keyword>
<evidence type="ECO:0000259" key="9">
    <source>
        <dbReference type="Pfam" id="PF02706"/>
    </source>
</evidence>
<gene>
    <name evidence="11" type="ORF">SAMN02746089_02000</name>
</gene>
<keyword evidence="11" id="KW-0808">Transferase</keyword>
<protein>
    <submittedName>
        <fullName evidence="11">G-rich domain on putative tyrosine kinase</fullName>
    </submittedName>
</protein>
<dbReference type="GO" id="GO:0004713">
    <property type="term" value="F:protein tyrosine kinase activity"/>
    <property type="evidence" value="ECO:0007669"/>
    <property type="project" value="TreeGrafter"/>
</dbReference>
<accession>A0A1M5C127</accession>
<keyword evidence="5 8" id="KW-1133">Transmembrane helix</keyword>
<keyword evidence="6 8" id="KW-0472">Membrane</keyword>
<feature type="transmembrane region" description="Helical" evidence="8">
    <location>
        <begin position="20"/>
        <end position="40"/>
    </location>
</feature>
<dbReference type="InterPro" id="IPR003856">
    <property type="entry name" value="LPS_length_determ_N"/>
</dbReference>
<dbReference type="InterPro" id="IPR032807">
    <property type="entry name" value="GNVR"/>
</dbReference>
<dbReference type="Pfam" id="PF02706">
    <property type="entry name" value="Wzz"/>
    <property type="match status" value="1"/>
</dbReference>
<evidence type="ECO:0000259" key="10">
    <source>
        <dbReference type="Pfam" id="PF13807"/>
    </source>
</evidence>
<comment type="subcellular location">
    <subcellularLocation>
        <location evidence="1">Cell membrane</location>
        <topology evidence="1">Multi-pass membrane protein</topology>
    </subcellularLocation>
</comment>
<dbReference type="PANTHER" id="PTHR32309:SF13">
    <property type="entry name" value="FERRIC ENTEROBACTIN TRANSPORT PROTEIN FEPE"/>
    <property type="match status" value="1"/>
</dbReference>
<reference evidence="11 12" key="1">
    <citation type="submission" date="2016-11" db="EMBL/GenBank/DDBJ databases">
        <authorList>
            <person name="Jaros S."/>
            <person name="Januszkiewicz K."/>
            <person name="Wedrychowicz H."/>
        </authorList>
    </citation>
    <scope>NUCLEOTIDE SEQUENCE [LARGE SCALE GENOMIC DNA]</scope>
    <source>
        <strain evidence="11 12">DSM 17918</strain>
    </source>
</reference>
<name>A0A1M5C127_9THEO</name>
<dbReference type="STRING" id="1121256.SAMN02746089_02000"/>
<keyword evidence="3" id="KW-1003">Cell membrane</keyword>
<evidence type="ECO:0000256" key="4">
    <source>
        <dbReference type="ARBA" id="ARBA00022692"/>
    </source>
</evidence>
<evidence type="ECO:0000256" key="8">
    <source>
        <dbReference type="SAM" id="Phobius"/>
    </source>
</evidence>
<organism evidence="11 12">
    <name type="scientific">Caldanaerobius fijiensis DSM 17918</name>
    <dbReference type="NCBI Taxonomy" id="1121256"/>
    <lineage>
        <taxon>Bacteria</taxon>
        <taxon>Bacillati</taxon>
        <taxon>Bacillota</taxon>
        <taxon>Clostridia</taxon>
        <taxon>Thermoanaerobacterales</taxon>
        <taxon>Thermoanaerobacteraceae</taxon>
        <taxon>Caldanaerobius</taxon>
    </lineage>
</organism>
<evidence type="ECO:0000256" key="6">
    <source>
        <dbReference type="ARBA" id="ARBA00023136"/>
    </source>
</evidence>
<evidence type="ECO:0000313" key="11">
    <source>
        <dbReference type="EMBL" id="SHF48360.1"/>
    </source>
</evidence>
<dbReference type="Proteomes" id="UP000184088">
    <property type="component" value="Unassembled WGS sequence"/>
</dbReference>
<dbReference type="EMBL" id="FQVH01000025">
    <property type="protein sequence ID" value="SHF48360.1"/>
    <property type="molecule type" value="Genomic_DNA"/>
</dbReference>
<evidence type="ECO:0000256" key="5">
    <source>
        <dbReference type="ARBA" id="ARBA00022989"/>
    </source>
</evidence>
<feature type="domain" description="Tyrosine-protein kinase G-rich" evidence="10">
    <location>
        <begin position="244"/>
        <end position="300"/>
    </location>
</feature>
<dbReference type="PANTHER" id="PTHR32309">
    <property type="entry name" value="TYROSINE-PROTEIN KINASE"/>
    <property type="match status" value="1"/>
</dbReference>
<dbReference type="InterPro" id="IPR050445">
    <property type="entry name" value="Bact_polysacc_biosynth/exp"/>
</dbReference>
<dbReference type="GO" id="GO:0005886">
    <property type="term" value="C:plasma membrane"/>
    <property type="evidence" value="ECO:0007669"/>
    <property type="project" value="UniProtKB-SubCell"/>
</dbReference>
<keyword evidence="7" id="KW-0175">Coiled coil</keyword>
<feature type="domain" description="Polysaccharide chain length determinant N-terminal" evidence="9">
    <location>
        <begin position="3"/>
        <end position="54"/>
    </location>
</feature>
<proteinExistence type="inferred from homology"/>
<comment type="similarity">
    <text evidence="2">Belongs to the CpsC/CapA family.</text>
</comment>
<feature type="coiled-coil region" evidence="7">
    <location>
        <begin position="192"/>
        <end position="226"/>
    </location>
</feature>
<dbReference type="AlphaFoldDB" id="A0A1M5C127"/>
<dbReference type="Pfam" id="PF13807">
    <property type="entry name" value="GNVR"/>
    <property type="match status" value="1"/>
</dbReference>
<dbReference type="RefSeq" id="WP_073344795.1">
    <property type="nucleotide sequence ID" value="NZ_FQVH01000025.1"/>
</dbReference>
<keyword evidence="4 8" id="KW-0812">Transmembrane</keyword>
<evidence type="ECO:0000256" key="3">
    <source>
        <dbReference type="ARBA" id="ARBA00022475"/>
    </source>
</evidence>
<dbReference type="OrthoDB" id="2360475at2"/>
<feature type="transmembrane region" description="Helical" evidence="8">
    <location>
        <begin position="280"/>
        <end position="301"/>
    </location>
</feature>
<evidence type="ECO:0000313" key="12">
    <source>
        <dbReference type="Proteomes" id="UP000184088"/>
    </source>
</evidence>
<sequence>MEEEISLREVIEIVWKGRNIIAIITIITTLFSAFLSFFIIKPTYEASTKIAVTSIIPSTGFFGSNTTIIMSNNGNNSNKINVYNDEIDKDLSSLLSSLLKYPDMTIDAFKEEVTNPVVLQNTINQLELNNKKYTIDYLKSHIDVTLIDKTNLIDITVKENDPRLAVKIADTVAEKFREYITTINNKQTDKLMVTLDQLIKLQNEKIDKATNELNEAINTNNEILINEKQTRLDLLKKSRDIMIEKYNMLELVKASKLGEQSVLITSKALIPEKPVSPKKLLNIVIAFILGIMVSIFIVFFIEYWKNSNTRIYSGNKNTSGIG</sequence>
<evidence type="ECO:0000256" key="7">
    <source>
        <dbReference type="SAM" id="Coils"/>
    </source>
</evidence>
<evidence type="ECO:0000256" key="2">
    <source>
        <dbReference type="ARBA" id="ARBA00006683"/>
    </source>
</evidence>